<evidence type="ECO:0000256" key="2">
    <source>
        <dbReference type="RuleBase" id="RU003476"/>
    </source>
</evidence>
<dbReference type="InterPro" id="IPR000086">
    <property type="entry name" value="NUDIX_hydrolase_dom"/>
</dbReference>
<evidence type="ECO:0000256" key="1">
    <source>
        <dbReference type="ARBA" id="ARBA00022801"/>
    </source>
</evidence>
<keyword evidence="5" id="KW-1185">Reference proteome</keyword>
<gene>
    <name evidence="4" type="ORF">FC50_GL001456</name>
</gene>
<dbReference type="PROSITE" id="PS51462">
    <property type="entry name" value="NUDIX"/>
    <property type="match status" value="1"/>
</dbReference>
<evidence type="ECO:0000259" key="3">
    <source>
        <dbReference type="PROSITE" id="PS51462"/>
    </source>
</evidence>
<protein>
    <submittedName>
        <fullName evidence="4">NUDIX family hydrolase</fullName>
    </submittedName>
</protein>
<dbReference type="PANTHER" id="PTHR21340">
    <property type="entry name" value="DIADENOSINE 5,5-P1,P4-TETRAPHOSPHATE PYROPHOSPHOHYDROLASE MUTT"/>
    <property type="match status" value="1"/>
</dbReference>
<dbReference type="SUPFAM" id="SSF55811">
    <property type="entry name" value="Nudix"/>
    <property type="match status" value="1"/>
</dbReference>
<dbReference type="PRINTS" id="PR00502">
    <property type="entry name" value="NUDIXFAMILY"/>
</dbReference>
<comment type="caution">
    <text evidence="4">The sequence shown here is derived from an EMBL/GenBank/DDBJ whole genome shotgun (WGS) entry which is preliminary data.</text>
</comment>
<dbReference type="InterPro" id="IPR020084">
    <property type="entry name" value="NUDIX_hydrolase_CS"/>
</dbReference>
<dbReference type="RefSeq" id="WP_054650189.1">
    <property type="nucleotide sequence ID" value="NZ_AZFJ01000049.1"/>
</dbReference>
<dbReference type="PATRIC" id="fig|1423783.4.peg.1498"/>
<organism evidence="4 5">
    <name type="scientific">Lacticaseibacillus pantheris DSM 15945 = JCM 12539 = NBRC 106106</name>
    <dbReference type="NCBI Taxonomy" id="1423783"/>
    <lineage>
        <taxon>Bacteria</taxon>
        <taxon>Bacillati</taxon>
        <taxon>Bacillota</taxon>
        <taxon>Bacilli</taxon>
        <taxon>Lactobacillales</taxon>
        <taxon>Lactobacillaceae</taxon>
        <taxon>Lacticaseibacillus</taxon>
    </lineage>
</organism>
<keyword evidence="1 2" id="KW-0378">Hydrolase</keyword>
<dbReference type="GO" id="GO:0004081">
    <property type="term" value="F:bis(5'-nucleosyl)-tetraphosphatase (asymmetrical) activity"/>
    <property type="evidence" value="ECO:0007669"/>
    <property type="project" value="TreeGrafter"/>
</dbReference>
<dbReference type="EMBL" id="AZFJ01000049">
    <property type="protein sequence ID" value="KRL86047.1"/>
    <property type="molecule type" value="Genomic_DNA"/>
</dbReference>
<name>A0A0R1TXU5_9LACO</name>
<dbReference type="PANTHER" id="PTHR21340:SF0">
    <property type="entry name" value="BIS(5'-NUCLEOSYL)-TETRAPHOSPHATASE [ASYMMETRICAL]"/>
    <property type="match status" value="1"/>
</dbReference>
<comment type="similarity">
    <text evidence="2">Belongs to the Nudix hydrolase family.</text>
</comment>
<dbReference type="GO" id="GO:0006167">
    <property type="term" value="P:AMP biosynthetic process"/>
    <property type="evidence" value="ECO:0007669"/>
    <property type="project" value="TreeGrafter"/>
</dbReference>
<dbReference type="Pfam" id="PF00293">
    <property type="entry name" value="NUDIX"/>
    <property type="match status" value="1"/>
</dbReference>
<dbReference type="InterPro" id="IPR015797">
    <property type="entry name" value="NUDIX_hydrolase-like_dom_sf"/>
</dbReference>
<dbReference type="PROSITE" id="PS00893">
    <property type="entry name" value="NUDIX_BOX"/>
    <property type="match status" value="1"/>
</dbReference>
<dbReference type="CDD" id="cd04684">
    <property type="entry name" value="NUDIX_Hydrolase"/>
    <property type="match status" value="1"/>
</dbReference>
<dbReference type="OrthoDB" id="9816040at2"/>
<dbReference type="InterPro" id="IPR020476">
    <property type="entry name" value="Nudix_hydrolase"/>
</dbReference>
<dbReference type="Gene3D" id="3.90.79.10">
    <property type="entry name" value="Nucleoside Triphosphate Pyrophosphohydrolase"/>
    <property type="match status" value="1"/>
</dbReference>
<reference evidence="4 5" key="1">
    <citation type="journal article" date="2015" name="Genome Announc.">
        <title>Expanding the biotechnology potential of lactobacilli through comparative genomics of 213 strains and associated genera.</title>
        <authorList>
            <person name="Sun Z."/>
            <person name="Harris H.M."/>
            <person name="McCann A."/>
            <person name="Guo C."/>
            <person name="Argimon S."/>
            <person name="Zhang W."/>
            <person name="Yang X."/>
            <person name="Jeffery I.B."/>
            <person name="Cooney J.C."/>
            <person name="Kagawa T.F."/>
            <person name="Liu W."/>
            <person name="Song Y."/>
            <person name="Salvetti E."/>
            <person name="Wrobel A."/>
            <person name="Rasinkangas P."/>
            <person name="Parkhill J."/>
            <person name="Rea M.C."/>
            <person name="O'Sullivan O."/>
            <person name="Ritari J."/>
            <person name="Douillard F.P."/>
            <person name="Paul Ross R."/>
            <person name="Yang R."/>
            <person name="Briner A.E."/>
            <person name="Felis G.E."/>
            <person name="de Vos W.M."/>
            <person name="Barrangou R."/>
            <person name="Klaenhammer T.R."/>
            <person name="Caufield P.W."/>
            <person name="Cui Y."/>
            <person name="Zhang H."/>
            <person name="O'Toole P.W."/>
        </authorList>
    </citation>
    <scope>NUCLEOTIDE SEQUENCE [LARGE SCALE GENOMIC DNA]</scope>
    <source>
        <strain evidence="4 5">DSM 15945</strain>
    </source>
</reference>
<dbReference type="Proteomes" id="UP000051922">
    <property type="component" value="Unassembled WGS sequence"/>
</dbReference>
<proteinExistence type="inferred from homology"/>
<evidence type="ECO:0000313" key="5">
    <source>
        <dbReference type="Proteomes" id="UP000051922"/>
    </source>
</evidence>
<dbReference type="AlphaFoldDB" id="A0A0R1TXU5"/>
<sequence length="153" mass="17222">MTNPVFGIKDPQLHYVERRGVYAVIPDASGQRLLMLAAPNAAVFLPGGGIESGESDEETLRRELLEEFGVEVTIDAKLGAAAEYFYSHHRKTAYYHPATFYACHGIKQVAQPLENFNTLMLMPISVAVGQLKRPTHRWAVTRWLEQRADIHED</sequence>
<dbReference type="GO" id="GO:0006754">
    <property type="term" value="P:ATP biosynthetic process"/>
    <property type="evidence" value="ECO:0007669"/>
    <property type="project" value="TreeGrafter"/>
</dbReference>
<dbReference type="InterPro" id="IPR051325">
    <property type="entry name" value="Nudix_hydrolase_domain"/>
</dbReference>
<evidence type="ECO:0000313" key="4">
    <source>
        <dbReference type="EMBL" id="KRL86047.1"/>
    </source>
</evidence>
<dbReference type="STRING" id="1423783.FC50_GL001456"/>
<feature type="domain" description="Nudix hydrolase" evidence="3">
    <location>
        <begin position="16"/>
        <end position="146"/>
    </location>
</feature>
<accession>A0A0R1TXU5</accession>